<dbReference type="Proteomes" id="UP000265768">
    <property type="component" value="Unassembled WGS sequence"/>
</dbReference>
<name>A0A3A3ZYN4_9ACTN</name>
<dbReference type="AlphaFoldDB" id="A0A3A3ZYN4"/>
<gene>
    <name evidence="3" type="ORF">D5H75_39455</name>
</gene>
<dbReference type="InterPro" id="IPR029063">
    <property type="entry name" value="SAM-dependent_MTases_sf"/>
</dbReference>
<dbReference type="PANTHER" id="PTHR43317:SF1">
    <property type="entry name" value="THERMOSPERMINE SYNTHASE ACAULIS5"/>
    <property type="match status" value="1"/>
</dbReference>
<dbReference type="PANTHER" id="PTHR43317">
    <property type="entry name" value="THERMOSPERMINE SYNTHASE ACAULIS5"/>
    <property type="match status" value="1"/>
</dbReference>
<dbReference type="EMBL" id="QZEY01000030">
    <property type="protein sequence ID" value="RJL20545.1"/>
    <property type="molecule type" value="Genomic_DNA"/>
</dbReference>
<dbReference type="RefSeq" id="WP_119931749.1">
    <property type="nucleotide sequence ID" value="NZ_QZEY01000030.1"/>
</dbReference>
<sequence length="277" mass="30226">MAGRYPIASGEAELLRDLDHADGWVLSVDGVPQSYVDLGDPTHLDFEYARHMGDVVDSLPEGPLDVLHVGGGAFTLPRYVAATRPGSRQIVIEPDGELVDLVRAQLRLREVPRLRVHVRDGRSGVVRLREDAFDVVMLDAFTGADIPGELTTAEFTRDVERVLRPGGTYILNMADGRPLTFARRVVATVSEVFPHALLLGEPGVLRGRRFGNIIVAASKAPLPVAGVTRRAANSPMRARCVHDEELDRFRGQARPLRDGDEVPSPAPPPAVFGLKDR</sequence>
<feature type="compositionally biased region" description="Basic and acidic residues" evidence="2">
    <location>
        <begin position="249"/>
        <end position="260"/>
    </location>
</feature>
<evidence type="ECO:0000256" key="2">
    <source>
        <dbReference type="SAM" id="MobiDB-lite"/>
    </source>
</evidence>
<keyword evidence="4" id="KW-1185">Reference proteome</keyword>
<evidence type="ECO:0000313" key="3">
    <source>
        <dbReference type="EMBL" id="RJL20545.1"/>
    </source>
</evidence>
<evidence type="ECO:0000256" key="1">
    <source>
        <dbReference type="ARBA" id="ARBA00023115"/>
    </source>
</evidence>
<dbReference type="Gene3D" id="3.40.50.150">
    <property type="entry name" value="Vaccinia Virus protein VP39"/>
    <property type="match status" value="1"/>
</dbReference>
<accession>A0A3A3ZYN4</accession>
<dbReference type="OrthoDB" id="8221452at2"/>
<dbReference type="SUPFAM" id="SSF53335">
    <property type="entry name" value="S-adenosyl-L-methionine-dependent methyltransferases"/>
    <property type="match status" value="1"/>
</dbReference>
<comment type="caution">
    <text evidence="3">The sequence shown here is derived from an EMBL/GenBank/DDBJ whole genome shotgun (WGS) entry which is preliminary data.</text>
</comment>
<dbReference type="NCBIfam" id="NF037959">
    <property type="entry name" value="MFS_SpdSyn"/>
    <property type="match status" value="1"/>
</dbReference>
<keyword evidence="1" id="KW-0620">Polyamine biosynthesis</keyword>
<proteinExistence type="predicted"/>
<evidence type="ECO:0000313" key="4">
    <source>
        <dbReference type="Proteomes" id="UP000265768"/>
    </source>
</evidence>
<dbReference type="CDD" id="cd02440">
    <property type="entry name" value="AdoMet_MTases"/>
    <property type="match status" value="1"/>
</dbReference>
<protein>
    <submittedName>
        <fullName evidence="3">Spermidine synthase-like protein</fullName>
    </submittedName>
</protein>
<organism evidence="3 4">
    <name type="scientific">Bailinhaonella thermotolerans</name>
    <dbReference type="NCBI Taxonomy" id="1070861"/>
    <lineage>
        <taxon>Bacteria</taxon>
        <taxon>Bacillati</taxon>
        <taxon>Actinomycetota</taxon>
        <taxon>Actinomycetes</taxon>
        <taxon>Streptosporangiales</taxon>
        <taxon>Streptosporangiaceae</taxon>
        <taxon>Bailinhaonella</taxon>
    </lineage>
</organism>
<feature type="region of interest" description="Disordered" evidence="2">
    <location>
        <begin position="249"/>
        <end position="277"/>
    </location>
</feature>
<dbReference type="GO" id="GO:0006596">
    <property type="term" value="P:polyamine biosynthetic process"/>
    <property type="evidence" value="ECO:0007669"/>
    <property type="project" value="UniProtKB-KW"/>
</dbReference>
<dbReference type="Pfam" id="PF01564">
    <property type="entry name" value="Spermine_synth"/>
    <property type="match status" value="1"/>
</dbReference>
<reference evidence="3 4" key="1">
    <citation type="submission" date="2018-09" db="EMBL/GenBank/DDBJ databases">
        <title>YIM 75507 draft genome.</title>
        <authorList>
            <person name="Tang S."/>
            <person name="Feng Y."/>
        </authorList>
    </citation>
    <scope>NUCLEOTIDE SEQUENCE [LARGE SCALE GENOMIC DNA]</scope>
    <source>
        <strain evidence="3 4">YIM 75507</strain>
    </source>
</reference>